<evidence type="ECO:0000259" key="11">
    <source>
        <dbReference type="SMART" id="SM00962"/>
    </source>
</evidence>
<name>A0ABW4JQW6_9BACL</name>
<keyword evidence="14" id="KW-1185">Reference proteome</keyword>
<evidence type="ECO:0000256" key="6">
    <source>
        <dbReference type="ARBA" id="ARBA00023136"/>
    </source>
</evidence>
<dbReference type="PANTHER" id="PTHR43134:SF1">
    <property type="entry name" value="SIGNAL RECOGNITION PARTICLE RECEPTOR SUBUNIT ALPHA"/>
    <property type="match status" value="1"/>
</dbReference>
<keyword evidence="3 9" id="KW-0547">Nucleotide-binding</keyword>
<evidence type="ECO:0000259" key="12">
    <source>
        <dbReference type="SMART" id="SM00963"/>
    </source>
</evidence>
<keyword evidence="1 9" id="KW-1003">Cell membrane</keyword>
<feature type="binding site" evidence="9">
    <location>
        <begin position="254"/>
        <end position="257"/>
    </location>
    <ligand>
        <name>GTP</name>
        <dbReference type="ChEBI" id="CHEBI:37565"/>
    </ligand>
</feature>
<proteinExistence type="inferred from homology"/>
<dbReference type="InterPro" id="IPR036225">
    <property type="entry name" value="SRP/SRP_N"/>
</dbReference>
<comment type="subunit">
    <text evidence="9">Part of the signal recognition particle protein translocation system, which is composed of SRP and FtsY.</text>
</comment>
<dbReference type="Pfam" id="PF00448">
    <property type="entry name" value="SRP54"/>
    <property type="match status" value="1"/>
</dbReference>
<accession>A0ABW4JQW6</accession>
<keyword evidence="7 9" id="KW-0675">Receptor</keyword>
<reference evidence="14" key="1">
    <citation type="journal article" date="2019" name="Int. J. Syst. Evol. Microbiol.">
        <title>The Global Catalogue of Microorganisms (GCM) 10K type strain sequencing project: providing services to taxonomists for standard genome sequencing and annotation.</title>
        <authorList>
            <consortium name="The Broad Institute Genomics Platform"/>
            <consortium name="The Broad Institute Genome Sequencing Center for Infectious Disease"/>
            <person name="Wu L."/>
            <person name="Ma J."/>
        </authorList>
    </citation>
    <scope>NUCLEOTIDE SEQUENCE [LARGE SCALE GENOMIC DNA]</scope>
    <source>
        <strain evidence="14">CGMCC 1.12286</strain>
    </source>
</reference>
<keyword evidence="4 9" id="KW-0378">Hydrolase</keyword>
<dbReference type="Pfam" id="PF02881">
    <property type="entry name" value="SRP54_N"/>
    <property type="match status" value="1"/>
</dbReference>
<organism evidence="13 14">
    <name type="scientific">Alicyclobacillus fodiniaquatilis</name>
    <dbReference type="NCBI Taxonomy" id="1661150"/>
    <lineage>
        <taxon>Bacteria</taxon>
        <taxon>Bacillati</taxon>
        <taxon>Bacillota</taxon>
        <taxon>Bacilli</taxon>
        <taxon>Bacillales</taxon>
        <taxon>Alicyclobacillaceae</taxon>
        <taxon>Alicyclobacillus</taxon>
    </lineage>
</organism>
<evidence type="ECO:0000256" key="4">
    <source>
        <dbReference type="ARBA" id="ARBA00022801"/>
    </source>
</evidence>
<protein>
    <recommendedName>
        <fullName evidence="9">Signal recognition particle receptor FtsY</fullName>
        <shortName evidence="9">SRP receptor</shortName>
        <ecNumber evidence="9">3.6.5.4</ecNumber>
    </recommendedName>
</protein>
<dbReference type="RefSeq" id="WP_377945155.1">
    <property type="nucleotide sequence ID" value="NZ_JBHUCX010000092.1"/>
</dbReference>
<dbReference type="InterPro" id="IPR003593">
    <property type="entry name" value="AAA+_ATPase"/>
</dbReference>
<dbReference type="SUPFAM" id="SSF52540">
    <property type="entry name" value="P-loop containing nucleoside triphosphate hydrolases"/>
    <property type="match status" value="1"/>
</dbReference>
<dbReference type="Proteomes" id="UP001597079">
    <property type="component" value="Unassembled WGS sequence"/>
</dbReference>
<evidence type="ECO:0000256" key="9">
    <source>
        <dbReference type="HAMAP-Rule" id="MF_00920"/>
    </source>
</evidence>
<comment type="function">
    <text evidence="9">Involved in targeting and insertion of nascent membrane proteins into the cytoplasmic membrane. Acts as a receptor for the complex formed by the signal recognition particle (SRP) and the ribosome-nascent chain (RNC).</text>
</comment>
<comment type="similarity">
    <text evidence="9">Belongs to the GTP-binding SRP family. FtsY subfamily.</text>
</comment>
<dbReference type="Gene3D" id="3.40.50.300">
    <property type="entry name" value="P-loop containing nucleotide triphosphate hydrolases"/>
    <property type="match status" value="1"/>
</dbReference>
<comment type="subcellular location">
    <subcellularLocation>
        <location evidence="9">Cell membrane</location>
        <topology evidence="9">Peripheral membrane protein</topology>
        <orientation evidence="9">Cytoplasmic side</orientation>
    </subcellularLocation>
    <subcellularLocation>
        <location evidence="9">Cytoplasm</location>
    </subcellularLocation>
</comment>
<dbReference type="EMBL" id="JBHUCX010000092">
    <property type="protein sequence ID" value="MFD1677242.1"/>
    <property type="molecule type" value="Genomic_DNA"/>
</dbReference>
<dbReference type="InterPro" id="IPR042101">
    <property type="entry name" value="SRP54_N_sf"/>
</dbReference>
<feature type="binding site" evidence="9">
    <location>
        <begin position="108"/>
        <end position="115"/>
    </location>
    <ligand>
        <name>GTP</name>
        <dbReference type="ChEBI" id="CHEBI:37565"/>
    </ligand>
</feature>
<evidence type="ECO:0000256" key="1">
    <source>
        <dbReference type="ARBA" id="ARBA00022475"/>
    </source>
</evidence>
<gene>
    <name evidence="9 13" type="primary">ftsY</name>
    <name evidence="13" type="ORF">ACFSB2_21455</name>
</gene>
<dbReference type="SMART" id="SM00962">
    <property type="entry name" value="SRP54"/>
    <property type="match status" value="1"/>
</dbReference>
<dbReference type="SMART" id="SM00963">
    <property type="entry name" value="SRP54_N"/>
    <property type="match status" value="1"/>
</dbReference>
<dbReference type="InterPro" id="IPR027417">
    <property type="entry name" value="P-loop_NTPase"/>
</dbReference>
<dbReference type="EC" id="3.6.5.4" evidence="9"/>
<feature type="binding site" evidence="9">
    <location>
        <begin position="190"/>
        <end position="194"/>
    </location>
    <ligand>
        <name>GTP</name>
        <dbReference type="ChEBI" id="CHEBI:37565"/>
    </ligand>
</feature>
<evidence type="ECO:0000256" key="7">
    <source>
        <dbReference type="ARBA" id="ARBA00023170"/>
    </source>
</evidence>
<evidence type="ECO:0000256" key="5">
    <source>
        <dbReference type="ARBA" id="ARBA00023134"/>
    </source>
</evidence>
<dbReference type="InterPro" id="IPR000897">
    <property type="entry name" value="SRP54_GTPase_dom"/>
</dbReference>
<dbReference type="CDD" id="cd17874">
    <property type="entry name" value="FtsY"/>
    <property type="match status" value="1"/>
</dbReference>
<dbReference type="PANTHER" id="PTHR43134">
    <property type="entry name" value="SIGNAL RECOGNITION PARTICLE RECEPTOR SUBUNIT ALPHA"/>
    <property type="match status" value="1"/>
</dbReference>
<evidence type="ECO:0000259" key="10">
    <source>
        <dbReference type="SMART" id="SM00382"/>
    </source>
</evidence>
<evidence type="ECO:0000313" key="14">
    <source>
        <dbReference type="Proteomes" id="UP001597079"/>
    </source>
</evidence>
<feature type="domain" description="SRP54-type proteins GTP-binding" evidence="11">
    <location>
        <begin position="101"/>
        <end position="302"/>
    </location>
</feature>
<evidence type="ECO:0000256" key="2">
    <source>
        <dbReference type="ARBA" id="ARBA00022490"/>
    </source>
</evidence>
<evidence type="ECO:0000256" key="3">
    <source>
        <dbReference type="ARBA" id="ARBA00022741"/>
    </source>
</evidence>
<evidence type="ECO:0000313" key="13">
    <source>
        <dbReference type="EMBL" id="MFD1677242.1"/>
    </source>
</evidence>
<dbReference type="NCBIfam" id="TIGR00064">
    <property type="entry name" value="ftsY"/>
    <property type="match status" value="1"/>
</dbReference>
<keyword evidence="5 9" id="KW-0342">GTP-binding</keyword>
<dbReference type="Gene3D" id="1.20.120.140">
    <property type="entry name" value="Signal recognition particle SRP54, nucleotide-binding domain"/>
    <property type="match status" value="1"/>
</dbReference>
<evidence type="ECO:0000256" key="8">
    <source>
        <dbReference type="ARBA" id="ARBA00048027"/>
    </source>
</evidence>
<keyword evidence="2 9" id="KW-0963">Cytoplasm</keyword>
<dbReference type="SMART" id="SM00382">
    <property type="entry name" value="AAA"/>
    <property type="match status" value="1"/>
</dbReference>
<feature type="domain" description="Signal recognition particle SRP54 helical bundle" evidence="12">
    <location>
        <begin position="7"/>
        <end position="87"/>
    </location>
</feature>
<dbReference type="HAMAP" id="MF_00920">
    <property type="entry name" value="FtsY"/>
    <property type="match status" value="1"/>
</dbReference>
<comment type="caution">
    <text evidence="13">The sequence shown here is derived from an EMBL/GenBank/DDBJ whole genome shotgun (WGS) entry which is preliminary data.</text>
</comment>
<dbReference type="InterPro" id="IPR004390">
    <property type="entry name" value="SR_rcpt_FtsY"/>
</dbReference>
<sequence length="303" mass="32801">MGLFDRFKKGLQKSRSSLVERLGGIFKSRKLDESVYEEMEEAFIAADMGVETALALVDEVRALAKRNRIENAEDLPPLMVEAMRHILEETPSEMNWAKEGPTLVLVVGVNGAGKTTSIGKLAHHYLEDGKRVLLAAADTFRAAAIEQLLAWGERAGCDVVRHSQGADPAAVIFDAIQAGKARNVDIILCDTAGRLQNKSHLMAELAKIHKVAMRELPGAPHEVLLVLDGTTGQNGLSQAKVFKEVVDVTGIIVTKLDGTAKGGIVLPIVHEQGIPVKWIGLGEQMDDLQPFDAQAFAEAVCRP</sequence>
<dbReference type="SUPFAM" id="SSF47364">
    <property type="entry name" value="Domain of the SRP/SRP receptor G-proteins"/>
    <property type="match status" value="1"/>
</dbReference>
<dbReference type="InterPro" id="IPR013822">
    <property type="entry name" value="Signal_recog_particl_SRP54_hlx"/>
</dbReference>
<keyword evidence="6 9" id="KW-0472">Membrane</keyword>
<comment type="catalytic activity">
    <reaction evidence="8 9">
        <text>GTP + H2O = GDP + phosphate + H(+)</text>
        <dbReference type="Rhea" id="RHEA:19669"/>
        <dbReference type="ChEBI" id="CHEBI:15377"/>
        <dbReference type="ChEBI" id="CHEBI:15378"/>
        <dbReference type="ChEBI" id="CHEBI:37565"/>
        <dbReference type="ChEBI" id="CHEBI:43474"/>
        <dbReference type="ChEBI" id="CHEBI:58189"/>
        <dbReference type="EC" id="3.6.5.4"/>
    </reaction>
</comment>
<feature type="domain" description="AAA+ ATPase" evidence="10">
    <location>
        <begin position="100"/>
        <end position="275"/>
    </location>
</feature>